<evidence type="ECO:0008006" key="3">
    <source>
        <dbReference type="Google" id="ProtNLM"/>
    </source>
</evidence>
<evidence type="ECO:0000313" key="1">
    <source>
        <dbReference type="EMBL" id="CAL1294363.1"/>
    </source>
</evidence>
<gene>
    <name evidence="1" type="ORF">LARSCL_LOCUS18664</name>
</gene>
<dbReference type="Proteomes" id="UP001497382">
    <property type="component" value="Unassembled WGS sequence"/>
</dbReference>
<name>A0AAV2BGC8_9ARAC</name>
<accession>A0AAV2BGC8</accession>
<dbReference type="EMBL" id="CAXIEN010000343">
    <property type="protein sequence ID" value="CAL1294363.1"/>
    <property type="molecule type" value="Genomic_DNA"/>
</dbReference>
<comment type="caution">
    <text evidence="1">The sequence shown here is derived from an EMBL/GenBank/DDBJ whole genome shotgun (WGS) entry which is preliminary data.</text>
</comment>
<protein>
    <recommendedName>
        <fullName evidence="3">Antifreeze protein</fullName>
    </recommendedName>
</protein>
<organism evidence="1 2">
    <name type="scientific">Larinioides sclopetarius</name>
    <dbReference type="NCBI Taxonomy" id="280406"/>
    <lineage>
        <taxon>Eukaryota</taxon>
        <taxon>Metazoa</taxon>
        <taxon>Ecdysozoa</taxon>
        <taxon>Arthropoda</taxon>
        <taxon>Chelicerata</taxon>
        <taxon>Arachnida</taxon>
        <taxon>Araneae</taxon>
        <taxon>Araneomorphae</taxon>
        <taxon>Entelegynae</taxon>
        <taxon>Araneoidea</taxon>
        <taxon>Araneidae</taxon>
        <taxon>Larinioides</taxon>
    </lineage>
</organism>
<keyword evidence="2" id="KW-1185">Reference proteome</keyword>
<reference evidence="1 2" key="1">
    <citation type="submission" date="2024-04" db="EMBL/GenBank/DDBJ databases">
        <authorList>
            <person name="Rising A."/>
            <person name="Reimegard J."/>
            <person name="Sonavane S."/>
            <person name="Akerstrom W."/>
            <person name="Nylinder S."/>
            <person name="Hedman E."/>
            <person name="Kallberg Y."/>
        </authorList>
    </citation>
    <scope>NUCLEOTIDE SEQUENCE [LARGE SCALE GENOMIC DNA]</scope>
</reference>
<dbReference type="SUPFAM" id="SSF58113">
    <property type="entry name" value="Apolipoprotein A-I"/>
    <property type="match status" value="1"/>
</dbReference>
<dbReference type="Gene3D" id="1.20.120.20">
    <property type="entry name" value="Apolipoprotein"/>
    <property type="match status" value="1"/>
</dbReference>
<sequence>MKMTCKVENVLTGVETDHYRFIAVSERCESSTSCLLHLIIRSLTEKSIMKTLIFTTVFMLSVFSSQRVQCMQREQNAQAAEPIGENATGDKPERKSVVDKLQAKAQDLLDAVPGKAMEMLGELGPLPDQTREMMGKALDQSQVMMDKTMDMINPYIKKMDDIQPGVSDMVENIKKKAAETVENMKKMIRIEKDEL</sequence>
<evidence type="ECO:0000313" key="2">
    <source>
        <dbReference type="Proteomes" id="UP001497382"/>
    </source>
</evidence>
<proteinExistence type="predicted"/>
<dbReference type="AlphaFoldDB" id="A0AAV2BGC8"/>